<evidence type="ECO:0000313" key="4">
    <source>
        <dbReference type="Proteomes" id="UP001642487"/>
    </source>
</evidence>
<keyword evidence="4" id="KW-1185">Reference proteome</keyword>
<sequence>MEPPPKPKYVMLSDNHQASLRPPPYRRNVPRYHSKAHGGGGVGCCLKCICCCYCFLFFLIFALFGLGYFLYYYYNPQIPSYKVSNFSVHAFNVKSDFSLYTEFIVIVKADNPNENIDFIYGRDSYVSVMYSESELCAGKIPNFRQPAKNVTDISILLSGNSEFGSGLQEALMQNRHSGRIPLLVEVKVPVTVVIGSLSLKKVNVFVNCSLVVDNLSPNKKVGILSSNYTYAASFKKLIKTALCRLEMLKKKRCSIVNQLRGDLFELINNGYQQIAFKRVEQLIKDEILMEAYDLIENFCEFILLKFSHIRKHKTCPVDIIEAISSLIFASARCGDLPELKLVRKLFEEHFGQSFAVAAVELCPGNLVNSQIKEKLLVKPVSDHEKQRFINEIARECLYPAILALEYCPYWQQKQVLENEEQTNGEGKEEPEESKRVVISLDSSRDNGHDVVDPRCHSTSSSSLVCQSFPNEREEVGLNRENDASCPEFLPFCDEAIVYLDDVVELSDLSTEHGDLLDQRFFKFKSLVTSIRENVQDGNHKCLIEKHDDSNKKSVSGRSNQIINGSRRISMCRERENYRLSHTKKKLMKRCCLSSELRNYCLEQPCYVYSECRTDDYVVISEKKKINSYFVRSSAVNRSDYDLSSKDSWNGESNEDQIEFDTFSRTKKKTRNYGIETVVYDVFVYTHCQPDENKETKRKLEEFSTKGKHEYCIGFNEIQTNFTKCMKAADKYPSHVHPKLPDYDEIAAKFIALKREYLQRSKKGGN</sequence>
<evidence type="ECO:0000256" key="1">
    <source>
        <dbReference type="ARBA" id="ARBA00005536"/>
    </source>
</evidence>
<dbReference type="InterPro" id="IPR042277">
    <property type="entry name" value="IST1-like"/>
</dbReference>
<proteinExistence type="inferred from homology"/>
<dbReference type="PANTHER" id="PTHR12161:SF44">
    <property type="entry name" value="REGULATOR OF VPS4 ACTIVITY IN THE MVB PATHWAY PROTEIN"/>
    <property type="match status" value="1"/>
</dbReference>
<dbReference type="Proteomes" id="UP001642487">
    <property type="component" value="Chromosome 2"/>
</dbReference>
<dbReference type="PANTHER" id="PTHR12161">
    <property type="entry name" value="IST1 FAMILY MEMBER"/>
    <property type="match status" value="1"/>
</dbReference>
<name>A0ABP0Y754_9ROSI</name>
<dbReference type="EMBL" id="OZ021736">
    <property type="protein sequence ID" value="CAK9316293.1"/>
    <property type="molecule type" value="Genomic_DNA"/>
</dbReference>
<organism evidence="3 4">
    <name type="scientific">Citrullus colocynthis</name>
    <name type="common">colocynth</name>
    <dbReference type="NCBI Taxonomy" id="252529"/>
    <lineage>
        <taxon>Eukaryota</taxon>
        <taxon>Viridiplantae</taxon>
        <taxon>Streptophyta</taxon>
        <taxon>Embryophyta</taxon>
        <taxon>Tracheophyta</taxon>
        <taxon>Spermatophyta</taxon>
        <taxon>Magnoliopsida</taxon>
        <taxon>eudicotyledons</taxon>
        <taxon>Gunneridae</taxon>
        <taxon>Pentapetalae</taxon>
        <taxon>rosids</taxon>
        <taxon>fabids</taxon>
        <taxon>Cucurbitales</taxon>
        <taxon>Cucurbitaceae</taxon>
        <taxon>Benincaseae</taxon>
        <taxon>Citrullus</taxon>
    </lineage>
</organism>
<dbReference type="Pfam" id="PF03398">
    <property type="entry name" value="Ist1"/>
    <property type="match status" value="1"/>
</dbReference>
<evidence type="ECO:0000313" key="3">
    <source>
        <dbReference type="EMBL" id="CAK9316293.1"/>
    </source>
</evidence>
<feature type="transmembrane region" description="Helical" evidence="2">
    <location>
        <begin position="53"/>
        <end position="74"/>
    </location>
</feature>
<comment type="similarity">
    <text evidence="1">Belongs to the IST1 family.</text>
</comment>
<keyword evidence="2" id="KW-1133">Transmembrane helix</keyword>
<reference evidence="3 4" key="1">
    <citation type="submission" date="2024-03" db="EMBL/GenBank/DDBJ databases">
        <authorList>
            <person name="Gkanogiannis A."/>
            <person name="Becerra Lopez-Lavalle L."/>
        </authorList>
    </citation>
    <scope>NUCLEOTIDE SEQUENCE [LARGE SCALE GENOMIC DNA]</scope>
</reference>
<gene>
    <name evidence="3" type="ORF">CITCOLO1_LOCUS8153</name>
</gene>
<evidence type="ECO:0000256" key="2">
    <source>
        <dbReference type="SAM" id="Phobius"/>
    </source>
</evidence>
<keyword evidence="2" id="KW-0812">Transmembrane</keyword>
<accession>A0ABP0Y754</accession>
<keyword evidence="2" id="KW-0472">Membrane</keyword>
<protein>
    <recommendedName>
        <fullName evidence="5">Late embryogenesis abundant protein LEA-2 subgroup domain-containing protein</fullName>
    </recommendedName>
</protein>
<dbReference type="Gene3D" id="1.20.1260.60">
    <property type="entry name" value="Vacuolar protein sorting-associated protein Ist1"/>
    <property type="match status" value="1"/>
</dbReference>
<evidence type="ECO:0008006" key="5">
    <source>
        <dbReference type="Google" id="ProtNLM"/>
    </source>
</evidence>
<dbReference type="InterPro" id="IPR005061">
    <property type="entry name" value="Ist1"/>
</dbReference>